<dbReference type="InterPro" id="IPR046780">
    <property type="entry name" value="aBig_2"/>
</dbReference>
<evidence type="ECO:0000256" key="4">
    <source>
        <dbReference type="SAM" id="Coils"/>
    </source>
</evidence>
<keyword evidence="2" id="KW-0677">Repeat</keyword>
<dbReference type="InterPro" id="IPR042229">
    <property type="entry name" value="Listeria/Bacterioides_rpt_sf"/>
</dbReference>
<dbReference type="NCBIfam" id="TIGR02543">
    <property type="entry name" value="List_Bact_rpt"/>
    <property type="match status" value="1"/>
</dbReference>
<name>A0A1D7XMK4_9CLOT</name>
<protein>
    <submittedName>
        <fullName evidence="6">Cell wall-binding protein</fullName>
    </submittedName>
</protein>
<dbReference type="InterPro" id="IPR013378">
    <property type="entry name" value="InlB-like_B-rpt"/>
</dbReference>
<evidence type="ECO:0000256" key="2">
    <source>
        <dbReference type="ARBA" id="ARBA00022737"/>
    </source>
</evidence>
<reference evidence="7" key="1">
    <citation type="submission" date="2016-09" db="EMBL/GenBank/DDBJ databases">
        <title>Genomics of Clostridium taeniosporum, an organism which forms endospores with ribbon-like appendages.</title>
        <authorList>
            <person name="Walker J.R."/>
        </authorList>
    </citation>
    <scope>NUCLEOTIDE SEQUENCE [LARGE SCALE GENOMIC DNA]</scope>
    <source>
        <strain evidence="7">1/k</strain>
    </source>
</reference>
<feature type="coiled-coil region" evidence="4">
    <location>
        <begin position="1006"/>
        <end position="1040"/>
    </location>
</feature>
<dbReference type="Pfam" id="PF19127">
    <property type="entry name" value="Choline_bind_3"/>
    <property type="match status" value="1"/>
</dbReference>
<accession>A0A1D7XMK4</accession>
<dbReference type="Gene3D" id="2.60.40.4270">
    <property type="entry name" value="Listeria-Bacteroides repeat domain"/>
    <property type="match status" value="1"/>
</dbReference>
<dbReference type="Gene3D" id="1.20.1270.90">
    <property type="entry name" value="AF1782-like"/>
    <property type="match status" value="1"/>
</dbReference>
<feature type="repeat" description="Cell wall-binding" evidence="3">
    <location>
        <begin position="68"/>
        <end position="87"/>
    </location>
</feature>
<feature type="repeat" description="Cell wall-binding" evidence="3">
    <location>
        <begin position="48"/>
        <end position="67"/>
    </location>
</feature>
<dbReference type="STRING" id="394958.BGI42_12800"/>
<dbReference type="RefSeq" id="WP_069680689.1">
    <property type="nucleotide sequence ID" value="NZ_CP017253.2"/>
</dbReference>
<dbReference type="Pfam" id="PF09479">
    <property type="entry name" value="Flg_new"/>
    <property type="match status" value="1"/>
</dbReference>
<dbReference type="PROSITE" id="PS51170">
    <property type="entry name" value="CW"/>
    <property type="match status" value="2"/>
</dbReference>
<evidence type="ECO:0000259" key="5">
    <source>
        <dbReference type="Pfam" id="PF20578"/>
    </source>
</evidence>
<keyword evidence="7" id="KW-1185">Reference proteome</keyword>
<dbReference type="Proteomes" id="UP000094652">
    <property type="component" value="Chromosome"/>
</dbReference>
<evidence type="ECO:0000256" key="3">
    <source>
        <dbReference type="PROSITE-ProRule" id="PRU00591"/>
    </source>
</evidence>
<dbReference type="Pfam" id="PF20578">
    <property type="entry name" value="aBig_2"/>
    <property type="match status" value="1"/>
</dbReference>
<feature type="domain" description="Atrophied bacterial Ig" evidence="5">
    <location>
        <begin position="377"/>
        <end position="463"/>
    </location>
</feature>
<feature type="coiled-coil region" evidence="4">
    <location>
        <begin position="581"/>
        <end position="618"/>
    </location>
</feature>
<keyword evidence="4" id="KW-0175">Coiled coil</keyword>
<evidence type="ECO:0000313" key="6">
    <source>
        <dbReference type="EMBL" id="AOR24562.1"/>
    </source>
</evidence>
<dbReference type="OrthoDB" id="1882017at2"/>
<dbReference type="GO" id="GO:0030313">
    <property type="term" value="C:cell envelope"/>
    <property type="evidence" value="ECO:0007669"/>
    <property type="project" value="UniProtKB-SubCell"/>
</dbReference>
<gene>
    <name evidence="6" type="ORF">BGI42_12800</name>
</gene>
<evidence type="ECO:0000313" key="7">
    <source>
        <dbReference type="Proteomes" id="UP000094652"/>
    </source>
</evidence>
<dbReference type="KEGG" id="ctae:BGI42_12800"/>
<dbReference type="SUPFAM" id="SSF69360">
    <property type="entry name" value="Cell wall binding repeat"/>
    <property type="match status" value="1"/>
</dbReference>
<dbReference type="InterPro" id="IPR018337">
    <property type="entry name" value="Cell_wall/Cho-bd_repeat"/>
</dbReference>
<proteinExistence type="predicted"/>
<sequence>MKNVLLRKVLASVLTATIVITFIPIKASASWKKDYLGNWNWTENGQKSIGWKNINGDWYYFDYSGIMRTGWINDWGYWYYADSNGIIQTGIIEIDEKIYAFDDKGIMQTGNISINGKSYKFSNKGYAIGDSIPTPMKTFDKANNLLPYGSKPPYAISNNSSDNFKSDDEIFKDVKTIKVRYKVKFDTDGGSKVSPITNIKSGKTIDLPDEPKKDGYKFDGWYKDDDFDREFTEDTRIRSNMKVYAKWIKEDSSGNSNSGNSSFSNSHSVIVNNIQITVGESESDLGNVKVSAKAKNYEGIIDTTIDLIDKETNKVKKTQTLNIGGSGHIRFTFTGIEKGTYYAKVTVGKVSVNSSEFTVLSKDELSNNDVIKDMNELRLENLSLVIDDLNLPIKGSHGSTITWKSSNSNIIKIPENYNTEDSSILAKLNRSINDTGVEKVVLTATVSKGNSKSVTKEFNAYVKNFDENLGEAVESINNALKLGNSEDDKILSIKNQLTTNHMVNIGVSNSQYDKYNDLNISSKPDEEQIYQLEVAKAVYKELKSNSEISSNHNDEPNLYRKELENAAVGIVRVFNNAVMEQAKLKKENEDFNSRKQELEAKRKALKELIDKCQGEENSGILNSDKYTSISWKAYKDAIEYAKNTTMSNSITTIDSAINTLNKAYKGLEKASLVKITLYKDGDNIWSDFNGEVSLKKGNYDPVVTDFAIDGARKAAVTEGDYKILVNGIDTGKVVSVTDKLENDKPIVAKLYYYTVSFSIVGSDSINGEIISAKYDGQDIKSGDVLLGGNELVIRVKGVSDNTNSFEYSWKDNNGKELSKISTYGTEKLENKVDVKCEIKPIDVFIDNLITTPDELGNISVKSRVINGNGSNVKIELLDFSENQIDVMDNVQVNSGYAEVTFRNVSTGLYKVKITVNGIEKISNAISIKNVDPNLKKAIDEINLAITNNNFNDIKTVLENNKDYFKFNFDDYSKLNNDNYKIEVAKAIYNSGKTNSFTVDDLGKSKIQKAFNDAVNVQLSLQEFENQKEKLIEAINDEYIDGENRKTLKLIADKDTYESTIWNKYESAIKDAIKIENASKPNSTNSNVNAIINNINNAVKTLEDAKASLSNAKLREVKIEIYENGKMKSGISNVKLQGTVSKHATEISDGFKVYVPDGTYKVTINGYDIGETIDVNSLVTSKIINYYTVKYNVIKSPSIRASIIATYDGKSISNGSSIIAKPGKELLFKVTASSNDKEEIIYSWKNSNDTNVASKTDFKYAINSISTPIDVICEVKHSESSVIETIKSYVMNNKVNLLTISKLEEVGLTGVVKTNLDSYKKEISKLTTDNINKTSLQEIIKQVNTISTSTIS</sequence>
<dbReference type="Gene3D" id="2.10.270.10">
    <property type="entry name" value="Cholin Binding"/>
    <property type="match status" value="1"/>
</dbReference>
<dbReference type="EMBL" id="CP017253">
    <property type="protein sequence ID" value="AOR24562.1"/>
    <property type="molecule type" value="Genomic_DNA"/>
</dbReference>
<organism evidence="6 7">
    <name type="scientific">Clostridium taeniosporum</name>
    <dbReference type="NCBI Taxonomy" id="394958"/>
    <lineage>
        <taxon>Bacteria</taxon>
        <taxon>Bacillati</taxon>
        <taxon>Bacillota</taxon>
        <taxon>Clostridia</taxon>
        <taxon>Eubacteriales</taxon>
        <taxon>Clostridiaceae</taxon>
        <taxon>Clostridium</taxon>
    </lineage>
</organism>
<evidence type="ECO:0000256" key="1">
    <source>
        <dbReference type="ARBA" id="ARBA00004196"/>
    </source>
</evidence>
<comment type="subcellular location">
    <subcellularLocation>
        <location evidence="1">Cell envelope</location>
    </subcellularLocation>
</comment>